<evidence type="ECO:0000256" key="2">
    <source>
        <dbReference type="SAM" id="Phobius"/>
    </source>
</evidence>
<evidence type="ECO:0000313" key="4">
    <source>
        <dbReference type="Proteomes" id="UP001629274"/>
    </source>
</evidence>
<proteinExistence type="predicted"/>
<evidence type="ECO:0000256" key="1">
    <source>
        <dbReference type="SAM" id="MobiDB-lite"/>
    </source>
</evidence>
<dbReference type="Proteomes" id="UP001629274">
    <property type="component" value="Unassembled WGS sequence"/>
</dbReference>
<reference evidence="3 4" key="1">
    <citation type="journal article" date="2024" name="Chem. Sci.">
        <title>Discovery of megapolipeptins by genome mining of a Burkholderiales bacteria collection.</title>
        <authorList>
            <person name="Paulo B.S."/>
            <person name="Recchia M.J.J."/>
            <person name="Lee S."/>
            <person name="Fergusson C.H."/>
            <person name="Romanowski S.B."/>
            <person name="Hernandez A."/>
            <person name="Krull N."/>
            <person name="Liu D.Y."/>
            <person name="Cavanagh H."/>
            <person name="Bos A."/>
            <person name="Gray C.A."/>
            <person name="Murphy B.T."/>
            <person name="Linington R.G."/>
            <person name="Eustaquio A.S."/>
        </authorList>
    </citation>
    <scope>NUCLEOTIDE SEQUENCE [LARGE SCALE GENOMIC DNA]</scope>
    <source>
        <strain evidence="3 4">RL17-351-BIE-A</strain>
    </source>
</reference>
<comment type="caution">
    <text evidence="3">The sequence shown here is derived from an EMBL/GenBank/DDBJ whole genome shotgun (WGS) entry which is preliminary data.</text>
</comment>
<keyword evidence="2" id="KW-0472">Membrane</keyword>
<sequence length="99" mass="10412">MQINRNTGIRSMMKSPRRLANSTPIKRRVGTPYGGKMTRAEPRIIVAAVAVFTALAGLGASIRGLLSDSPGLVRYGAAALVLGVGCFVALLNITTRDDA</sequence>
<keyword evidence="2" id="KW-0812">Transmembrane</keyword>
<feature type="region of interest" description="Disordered" evidence="1">
    <location>
        <begin position="1"/>
        <end position="21"/>
    </location>
</feature>
<keyword evidence="4" id="KW-1185">Reference proteome</keyword>
<dbReference type="RefSeq" id="WP_238535762.1">
    <property type="nucleotide sequence ID" value="NZ_JAQQCK010000001.1"/>
</dbReference>
<accession>A0ABW9BC74</accession>
<feature type="transmembrane region" description="Helical" evidence="2">
    <location>
        <begin position="72"/>
        <end position="93"/>
    </location>
</feature>
<dbReference type="Pfam" id="PF11177">
    <property type="entry name" value="DUF2964"/>
    <property type="match status" value="1"/>
</dbReference>
<dbReference type="InterPro" id="IPR021347">
    <property type="entry name" value="DUF2964"/>
</dbReference>
<name>A0ABW9BC74_9BURK</name>
<organism evidence="3 4">
    <name type="scientific">Paraburkholderia phytofirmans</name>
    <dbReference type="NCBI Taxonomy" id="261302"/>
    <lineage>
        <taxon>Bacteria</taxon>
        <taxon>Pseudomonadati</taxon>
        <taxon>Pseudomonadota</taxon>
        <taxon>Betaproteobacteria</taxon>
        <taxon>Burkholderiales</taxon>
        <taxon>Burkholderiaceae</taxon>
        <taxon>Paraburkholderia</taxon>
    </lineage>
</organism>
<keyword evidence="2" id="KW-1133">Transmembrane helix</keyword>
<dbReference type="EMBL" id="JAQQDR010000002">
    <property type="protein sequence ID" value="MFM0237395.1"/>
    <property type="molecule type" value="Genomic_DNA"/>
</dbReference>
<evidence type="ECO:0000313" key="3">
    <source>
        <dbReference type="EMBL" id="MFM0237395.1"/>
    </source>
</evidence>
<gene>
    <name evidence="3" type="ORF">PQR03_04565</name>
</gene>
<protein>
    <submittedName>
        <fullName evidence="3">DUF2964 family protein</fullName>
    </submittedName>
</protein>
<feature type="transmembrane region" description="Helical" evidence="2">
    <location>
        <begin position="44"/>
        <end position="66"/>
    </location>
</feature>